<reference evidence="9" key="2">
    <citation type="journal article" date="2021" name="PeerJ">
        <title>Extensive microbial diversity within the chicken gut microbiome revealed by metagenomics and culture.</title>
        <authorList>
            <person name="Gilroy R."/>
            <person name="Ravi A."/>
            <person name="Getino M."/>
            <person name="Pursley I."/>
            <person name="Horton D.L."/>
            <person name="Alikhan N.F."/>
            <person name="Baker D."/>
            <person name="Gharbi K."/>
            <person name="Hall N."/>
            <person name="Watson M."/>
            <person name="Adriaenssens E.M."/>
            <person name="Foster-Nyarko E."/>
            <person name="Jarju S."/>
            <person name="Secka A."/>
            <person name="Antonio M."/>
            <person name="Oren A."/>
            <person name="Chaudhuri R.R."/>
            <person name="La Ragione R."/>
            <person name="Hildebrand F."/>
            <person name="Pallen M.J."/>
        </authorList>
    </citation>
    <scope>NUCLEOTIDE SEQUENCE</scope>
    <source>
        <strain evidence="9">ChiSjej4B22-8349</strain>
    </source>
</reference>
<accession>A0A9D1SUJ2</accession>
<dbReference type="PIRSF" id="PIRSF028757">
    <property type="entry name" value="LD-carboxypeptidase"/>
    <property type="match status" value="1"/>
</dbReference>
<evidence type="ECO:0000256" key="6">
    <source>
        <dbReference type="PIRSR" id="PIRSR028757-1"/>
    </source>
</evidence>
<dbReference type="InterPro" id="IPR027461">
    <property type="entry name" value="Carboxypeptidase_A_C_sf"/>
</dbReference>
<feature type="domain" description="LD-carboxypeptidase N-terminal" evidence="7">
    <location>
        <begin position="24"/>
        <end position="141"/>
    </location>
</feature>
<protein>
    <submittedName>
        <fullName evidence="9">LD-carboxypeptidase</fullName>
    </submittedName>
</protein>
<dbReference type="GO" id="GO:0008236">
    <property type="term" value="F:serine-type peptidase activity"/>
    <property type="evidence" value="ECO:0007669"/>
    <property type="project" value="UniProtKB-KW"/>
</dbReference>
<keyword evidence="5" id="KW-0720">Serine protease</keyword>
<evidence type="ECO:0000256" key="1">
    <source>
        <dbReference type="ARBA" id="ARBA00010233"/>
    </source>
</evidence>
<feature type="active site" description="Nucleophile" evidence="6">
    <location>
        <position position="121"/>
    </location>
</feature>
<evidence type="ECO:0000256" key="3">
    <source>
        <dbReference type="ARBA" id="ARBA00022670"/>
    </source>
</evidence>
<evidence type="ECO:0000313" key="9">
    <source>
        <dbReference type="EMBL" id="HIU95367.1"/>
    </source>
</evidence>
<dbReference type="Gene3D" id="3.50.30.60">
    <property type="entry name" value="LD-carboxypeptidase A C-terminal domain-like"/>
    <property type="match status" value="1"/>
</dbReference>
<dbReference type="PANTHER" id="PTHR30237">
    <property type="entry name" value="MURAMOYLTETRAPEPTIDE CARBOXYPEPTIDASE"/>
    <property type="match status" value="1"/>
</dbReference>
<dbReference type="Pfam" id="PF17676">
    <property type="entry name" value="Peptidase_S66C"/>
    <property type="match status" value="1"/>
</dbReference>
<feature type="active site" description="Charge relay system" evidence="6">
    <location>
        <position position="220"/>
    </location>
</feature>
<organism evidence="9 10">
    <name type="scientific">Candidatus Allocopromorpha excrementipullorum</name>
    <dbReference type="NCBI Taxonomy" id="2840743"/>
    <lineage>
        <taxon>Bacteria</taxon>
        <taxon>Bacillati</taxon>
        <taxon>Bacillota</taxon>
        <taxon>Clostridia</taxon>
        <taxon>Eubacteriales</taxon>
        <taxon>Eubacteriaceae</taxon>
        <taxon>Eubacteriaceae incertae sedis</taxon>
        <taxon>Candidatus Allocopromorpha</taxon>
    </lineage>
</organism>
<dbReference type="AlphaFoldDB" id="A0A9D1SUJ2"/>
<feature type="active site" description="Charge relay system" evidence="6">
    <location>
        <position position="292"/>
    </location>
</feature>
<dbReference type="Gene3D" id="3.40.50.10740">
    <property type="entry name" value="Class I glutamine amidotransferase-like"/>
    <property type="match status" value="1"/>
</dbReference>
<dbReference type="GO" id="GO:0006508">
    <property type="term" value="P:proteolysis"/>
    <property type="evidence" value="ECO:0007669"/>
    <property type="project" value="UniProtKB-KW"/>
</dbReference>
<sequence length="333" mass="35530">MCVIEIPAAAPSWPPPLKPGDKAAVIAPSSPPPDTRSVLRSAVRSLKALGLKPVIMPGCRMRTGHLAGPDRQRARDMNAAFADDDIRGIFCLRGGCGAMRLLPLLDTDIIRRHPKVFIGYSDITALHVFLNQRCGLVTFHGPMAGADYTTMDAFTVASMKRRLFHTARPGPIAEPPGRPVEALLPGRAEGILAGGNLTVLAAGLGTPYEIDTRGRILFLEDVNEPLYRLDRNLTSLALAGKFDDCAGVLLGTFEGCPLTSGPTPEALSLEDILKGFLEPLGKPVVRSLQAGHSFPQVTLPLGACLRMEAERKASADENAVSGIDESIANIFVL</sequence>
<keyword evidence="4" id="KW-0378">Hydrolase</keyword>
<evidence type="ECO:0000256" key="2">
    <source>
        <dbReference type="ARBA" id="ARBA00022645"/>
    </source>
</evidence>
<dbReference type="GO" id="GO:0004180">
    <property type="term" value="F:carboxypeptidase activity"/>
    <property type="evidence" value="ECO:0007669"/>
    <property type="project" value="UniProtKB-KW"/>
</dbReference>
<gene>
    <name evidence="9" type="ORF">IAD25_01465</name>
</gene>
<dbReference type="Pfam" id="PF02016">
    <property type="entry name" value="Peptidase_S66"/>
    <property type="match status" value="1"/>
</dbReference>
<proteinExistence type="inferred from homology"/>
<reference evidence="9" key="1">
    <citation type="submission" date="2020-10" db="EMBL/GenBank/DDBJ databases">
        <authorList>
            <person name="Gilroy R."/>
        </authorList>
    </citation>
    <scope>NUCLEOTIDE SEQUENCE</scope>
    <source>
        <strain evidence="9">ChiSjej4B22-8349</strain>
    </source>
</reference>
<dbReference type="PANTHER" id="PTHR30237:SF2">
    <property type="entry name" value="MUREIN TETRAPEPTIDE CARBOXYPEPTIDASE"/>
    <property type="match status" value="1"/>
</dbReference>
<evidence type="ECO:0000259" key="7">
    <source>
        <dbReference type="Pfam" id="PF02016"/>
    </source>
</evidence>
<keyword evidence="3" id="KW-0645">Protease</keyword>
<comment type="caution">
    <text evidence="9">The sequence shown here is derived from an EMBL/GenBank/DDBJ whole genome shotgun (WGS) entry which is preliminary data.</text>
</comment>
<dbReference type="EMBL" id="DVOB01000034">
    <property type="protein sequence ID" value="HIU95367.1"/>
    <property type="molecule type" value="Genomic_DNA"/>
</dbReference>
<evidence type="ECO:0000256" key="4">
    <source>
        <dbReference type="ARBA" id="ARBA00022801"/>
    </source>
</evidence>
<dbReference type="InterPro" id="IPR040921">
    <property type="entry name" value="Peptidase_S66C"/>
</dbReference>
<dbReference type="Proteomes" id="UP000824130">
    <property type="component" value="Unassembled WGS sequence"/>
</dbReference>
<keyword evidence="2" id="KW-0121">Carboxypeptidase</keyword>
<name>A0A9D1SUJ2_9FIRM</name>
<dbReference type="SUPFAM" id="SSF52317">
    <property type="entry name" value="Class I glutamine amidotransferase-like"/>
    <property type="match status" value="1"/>
</dbReference>
<dbReference type="SUPFAM" id="SSF141986">
    <property type="entry name" value="LD-carboxypeptidase A C-terminal domain-like"/>
    <property type="match status" value="1"/>
</dbReference>
<comment type="similarity">
    <text evidence="1">Belongs to the peptidase S66 family.</text>
</comment>
<dbReference type="CDD" id="cd07025">
    <property type="entry name" value="Peptidase_S66"/>
    <property type="match status" value="1"/>
</dbReference>
<evidence type="ECO:0000313" key="10">
    <source>
        <dbReference type="Proteomes" id="UP000824130"/>
    </source>
</evidence>
<evidence type="ECO:0000256" key="5">
    <source>
        <dbReference type="ARBA" id="ARBA00022825"/>
    </source>
</evidence>
<dbReference type="InterPro" id="IPR040449">
    <property type="entry name" value="Peptidase_S66_N"/>
</dbReference>
<dbReference type="InterPro" id="IPR027478">
    <property type="entry name" value="LdcA_N"/>
</dbReference>
<feature type="domain" description="LD-carboxypeptidase C-terminal" evidence="8">
    <location>
        <begin position="189"/>
        <end position="306"/>
    </location>
</feature>
<dbReference type="InterPro" id="IPR003507">
    <property type="entry name" value="S66_fam"/>
</dbReference>
<dbReference type="InterPro" id="IPR029062">
    <property type="entry name" value="Class_I_gatase-like"/>
</dbReference>
<evidence type="ECO:0000259" key="8">
    <source>
        <dbReference type="Pfam" id="PF17676"/>
    </source>
</evidence>